<dbReference type="PANTHER" id="PTHR46851">
    <property type="entry name" value="OS01G0884500 PROTEIN"/>
    <property type="match status" value="1"/>
</dbReference>
<feature type="domain" description="Plus3" evidence="3">
    <location>
        <begin position="373"/>
        <end position="502"/>
    </location>
</feature>
<dbReference type="CDD" id="cd15568">
    <property type="entry name" value="PHD5_NSD"/>
    <property type="match status" value="1"/>
</dbReference>
<dbReference type="SMART" id="SM00719">
    <property type="entry name" value="Plus3"/>
    <property type="match status" value="1"/>
</dbReference>
<dbReference type="InterPro" id="IPR003121">
    <property type="entry name" value="SWIB_MDM2_domain"/>
</dbReference>
<dbReference type="RefSeq" id="XP_016646928.1">
    <property type="nucleotide sequence ID" value="XM_016791442.1"/>
</dbReference>
<reference evidence="5" key="1">
    <citation type="journal article" date="2012" name="Nat. Commun.">
        <title>The genome of Prunus mume.</title>
        <authorList>
            <person name="Zhang Q."/>
            <person name="Chen W."/>
            <person name="Sun L."/>
            <person name="Zhao F."/>
            <person name="Huang B."/>
            <person name="Yang W."/>
            <person name="Tao Y."/>
            <person name="Wang J."/>
            <person name="Yuan Z."/>
            <person name="Fan G."/>
            <person name="Xing Z."/>
            <person name="Han C."/>
            <person name="Pan H."/>
            <person name="Zhong X."/>
            <person name="Shi W."/>
            <person name="Liang X."/>
            <person name="Du D."/>
            <person name="Sun F."/>
            <person name="Xu Z."/>
            <person name="Hao R."/>
            <person name="Lv T."/>
            <person name="Lv Y."/>
            <person name="Zheng Z."/>
            <person name="Sun M."/>
            <person name="Luo L."/>
            <person name="Cai M."/>
            <person name="Gao Y."/>
            <person name="Wang J."/>
            <person name="Yin Y."/>
            <person name="Xu X."/>
            <person name="Cheng T."/>
            <person name="Wang J."/>
        </authorList>
    </citation>
    <scope>NUCLEOTIDE SEQUENCE [LARGE SCALE GENOMIC DNA]</scope>
</reference>
<dbReference type="PROSITE" id="PS51925">
    <property type="entry name" value="SWIB_MDM2"/>
    <property type="match status" value="1"/>
</dbReference>
<dbReference type="Pfam" id="PF02201">
    <property type="entry name" value="SWIB"/>
    <property type="match status" value="1"/>
</dbReference>
<feature type="domain" description="DM2" evidence="4">
    <location>
        <begin position="237"/>
        <end position="317"/>
    </location>
</feature>
<dbReference type="Gene3D" id="1.10.245.10">
    <property type="entry name" value="SWIB/MDM2 domain"/>
    <property type="match status" value="1"/>
</dbReference>
<keyword evidence="5" id="KW-1185">Reference proteome</keyword>
<organism evidence="5 6">
    <name type="scientific">Prunus mume</name>
    <name type="common">Japanese apricot</name>
    <name type="synonym">Armeniaca mume</name>
    <dbReference type="NCBI Taxonomy" id="102107"/>
    <lineage>
        <taxon>Eukaryota</taxon>
        <taxon>Viridiplantae</taxon>
        <taxon>Streptophyta</taxon>
        <taxon>Embryophyta</taxon>
        <taxon>Tracheophyta</taxon>
        <taxon>Spermatophyta</taxon>
        <taxon>Magnoliopsida</taxon>
        <taxon>eudicotyledons</taxon>
        <taxon>Gunneridae</taxon>
        <taxon>Pentapetalae</taxon>
        <taxon>rosids</taxon>
        <taxon>fabids</taxon>
        <taxon>Rosales</taxon>
        <taxon>Rosaceae</taxon>
        <taxon>Amygdaloideae</taxon>
        <taxon>Amygdaleae</taxon>
        <taxon>Prunus</taxon>
    </lineage>
</organism>
<keyword evidence="1" id="KW-0175">Coiled coil</keyword>
<feature type="compositionally biased region" description="Polar residues" evidence="2">
    <location>
        <begin position="212"/>
        <end position="223"/>
    </location>
</feature>
<proteinExistence type="predicted"/>
<dbReference type="InterPro" id="IPR036885">
    <property type="entry name" value="SWIB_MDM2_dom_sf"/>
</dbReference>
<evidence type="ECO:0000256" key="2">
    <source>
        <dbReference type="SAM" id="MobiDB-lite"/>
    </source>
</evidence>
<protein>
    <submittedName>
        <fullName evidence="6">Uncharacterized protein At5g08430</fullName>
    </submittedName>
</protein>
<gene>
    <name evidence="6" type="primary">LOC103319242</name>
</gene>
<dbReference type="Pfam" id="PF25980">
    <property type="entry name" value="NERD_plant"/>
    <property type="match status" value="1"/>
</dbReference>
<feature type="coiled-coil region" evidence="1">
    <location>
        <begin position="487"/>
        <end position="523"/>
    </location>
</feature>
<evidence type="ECO:0000256" key="1">
    <source>
        <dbReference type="SAM" id="Coils"/>
    </source>
</evidence>
<dbReference type="Gene3D" id="3.90.70.200">
    <property type="entry name" value="Plus-3 domain"/>
    <property type="match status" value="1"/>
</dbReference>
<accession>A0ABM1LHQ1</accession>
<evidence type="ECO:0000313" key="5">
    <source>
        <dbReference type="Proteomes" id="UP000694861"/>
    </source>
</evidence>
<dbReference type="InterPro" id="IPR045894">
    <property type="entry name" value="At5g08430-like"/>
</dbReference>
<dbReference type="PANTHER" id="PTHR46851:SF22">
    <property type="entry name" value="ZINC ION BINDING _ DNA BINDING PROTEIN"/>
    <property type="match status" value="1"/>
</dbReference>
<dbReference type="CDD" id="cd10567">
    <property type="entry name" value="SWIB-MDM2_like"/>
    <property type="match status" value="1"/>
</dbReference>
<dbReference type="GeneID" id="103319242"/>
<dbReference type="InterPro" id="IPR036128">
    <property type="entry name" value="Plus3-like_sf"/>
</dbReference>
<dbReference type="SUPFAM" id="SSF159042">
    <property type="entry name" value="Plus3-like"/>
    <property type="match status" value="1"/>
</dbReference>
<dbReference type="InterPro" id="IPR058668">
    <property type="entry name" value="NERD_dom"/>
</dbReference>
<name>A0ABM1LHQ1_PRUMU</name>
<evidence type="ECO:0000259" key="3">
    <source>
        <dbReference type="PROSITE" id="PS51360"/>
    </source>
</evidence>
<dbReference type="Gene3D" id="3.30.40.10">
    <property type="entry name" value="Zinc/RING finger domain, C3HC4 (zinc finger)"/>
    <property type="match status" value="1"/>
</dbReference>
<dbReference type="Pfam" id="PF03126">
    <property type="entry name" value="Plus-3"/>
    <property type="match status" value="1"/>
</dbReference>
<dbReference type="InterPro" id="IPR004343">
    <property type="entry name" value="Plus-3_dom"/>
</dbReference>
<feature type="region of interest" description="Disordered" evidence="2">
    <location>
        <begin position="207"/>
        <end position="230"/>
    </location>
</feature>
<reference evidence="6" key="2">
    <citation type="submission" date="2025-08" db="UniProtKB">
        <authorList>
            <consortium name="RefSeq"/>
        </authorList>
    </citation>
    <scope>IDENTIFICATION</scope>
</reference>
<sequence length="579" mass="67052">MKTWKRQRKEEKKMVSNEEREAEDWCFICKDGGDLMLCDYKNKRALFSVSGCNFGYQKRALHLLLILNLDCVKVYHPGCVGKKKSFIDTGKRWTCRKHSCSLCLDTPRFCCYCCPNSVCQHCISGSEFTVVRGKKGFCKYCLKLVLLAEENSEYGLDGEKIDFKDRDTFECLFKEYWEIIKGKEGLSLDDVYSADVDSIKIGESEEDIDLRTPNSDTDSTELQRSMGKRKAPKEQEYLGWGSKPLIDFLRSIGRDTTKQLSQYDLDSIIFAYIRDRNLFHPEKKRKVLCDDKLYSIFRKKSLDRMKIYGLLGAHISENLVLLDENTSEDENENKLEDKKKDTVIVGKKGTVSSDITSLENEVSPSVRQSCFASLVADNIKLVYLRRSLLEELLKQPENSESKIQGSFVRVKNDPRDYLQRNSHQLLQVEGIRKISSINEMNGEILLQVSNIPRDIPIFMLSDVDFTEDECEDLRQNVTNGMLRKPTVVELQQKARDLHEDITKHRIERELVRLQKYIDRANEKGWRRELCEYLDQRELLNQPSEQARLLRQVPKVIAEVLEDESGSVDSIEVDKQGNLE</sequence>
<dbReference type="SUPFAM" id="SSF47592">
    <property type="entry name" value="SWIB/MDM2 domain"/>
    <property type="match status" value="1"/>
</dbReference>
<dbReference type="Proteomes" id="UP000694861">
    <property type="component" value="Linkage group LG2"/>
</dbReference>
<dbReference type="InterPro" id="IPR013083">
    <property type="entry name" value="Znf_RING/FYVE/PHD"/>
</dbReference>
<evidence type="ECO:0000313" key="6">
    <source>
        <dbReference type="RefSeq" id="XP_016646928.1"/>
    </source>
</evidence>
<evidence type="ECO:0000259" key="4">
    <source>
        <dbReference type="PROSITE" id="PS51925"/>
    </source>
</evidence>
<dbReference type="PROSITE" id="PS51360">
    <property type="entry name" value="PLUS3"/>
    <property type="match status" value="1"/>
</dbReference>